<proteinExistence type="predicted"/>
<dbReference type="Proteomes" id="UP000224460">
    <property type="component" value="Unassembled WGS sequence"/>
</dbReference>
<name>A0AC61DG41_9FIRM</name>
<keyword evidence="2" id="KW-1185">Reference proteome</keyword>
<evidence type="ECO:0000313" key="1">
    <source>
        <dbReference type="EMBL" id="PHV71788.1"/>
    </source>
</evidence>
<reference evidence="1" key="1">
    <citation type="submission" date="2017-10" db="EMBL/GenBank/DDBJ databases">
        <title>Genome sequence of cellulolytic Lachnospiraceae bacterium XHS1971 isolated from hotspring sediment.</title>
        <authorList>
            <person name="Vasudevan G."/>
            <person name="Joshi A.J."/>
            <person name="Hivarkar S."/>
            <person name="Lanjekar V.B."/>
            <person name="Dhakephalkar P.K."/>
            <person name="Dagar S."/>
        </authorList>
    </citation>
    <scope>NUCLEOTIDE SEQUENCE</scope>
    <source>
        <strain evidence="1">XHS1971</strain>
    </source>
</reference>
<sequence>MYKKVEVVCKAFGLVAFFILMQYSIMALFKIGIELKGVPFQSYYETHLYLINGTIQASYLFILLIVDKLKKEDLKQVFGLMVSQKWISYIGYGIGLWMLSTLLNAFLLPFFEEYGTHISQLFANNERVLRFINLIILAPFVEEYLFRYKIQEVLKKGFGPTLAIIFQGVLFGLIHAIALQKIYAIVLGIGLGFIREKEKHLQSSIIAHMTINSIGFLVGTFLIS</sequence>
<comment type="caution">
    <text evidence="1">The sequence shown here is derived from an EMBL/GenBank/DDBJ whole genome shotgun (WGS) entry which is preliminary data.</text>
</comment>
<organism evidence="1 2">
    <name type="scientific">Sporanaerobium hydrogeniformans</name>
    <dbReference type="NCBI Taxonomy" id="3072179"/>
    <lineage>
        <taxon>Bacteria</taxon>
        <taxon>Bacillati</taxon>
        <taxon>Bacillota</taxon>
        <taxon>Clostridia</taxon>
        <taxon>Lachnospirales</taxon>
        <taxon>Lachnospiraceae</taxon>
        <taxon>Sporanaerobium</taxon>
    </lineage>
</organism>
<accession>A0AC61DG41</accession>
<dbReference type="EMBL" id="PEDL01000002">
    <property type="protein sequence ID" value="PHV71788.1"/>
    <property type="molecule type" value="Genomic_DNA"/>
</dbReference>
<evidence type="ECO:0000313" key="2">
    <source>
        <dbReference type="Proteomes" id="UP000224460"/>
    </source>
</evidence>
<protein>
    <submittedName>
        <fullName evidence="1">Uncharacterized protein</fullName>
    </submittedName>
</protein>
<gene>
    <name evidence="1" type="ORF">CS063_04320</name>
</gene>